<feature type="domain" description="Glycosyltransferase 2-like" evidence="8">
    <location>
        <begin position="31"/>
        <end position="177"/>
    </location>
</feature>
<evidence type="ECO:0000256" key="3">
    <source>
        <dbReference type="ARBA" id="ARBA00022679"/>
    </source>
</evidence>
<gene>
    <name evidence="9" type="ORF">G5C33_08270</name>
</gene>
<feature type="transmembrane region" description="Helical" evidence="7">
    <location>
        <begin position="285"/>
        <end position="308"/>
    </location>
</feature>
<accession>A0A6G6Y5B1</accession>
<dbReference type="Gene3D" id="3.90.550.10">
    <property type="entry name" value="Spore Coat Polysaccharide Biosynthesis Protein SpsA, Chain A"/>
    <property type="match status" value="1"/>
</dbReference>
<protein>
    <submittedName>
        <fullName evidence="9">Glycosyltransferase family 2 protein</fullName>
    </submittedName>
</protein>
<dbReference type="Pfam" id="PF00535">
    <property type="entry name" value="Glycos_transf_2"/>
    <property type="match status" value="1"/>
</dbReference>
<reference evidence="9 10" key="1">
    <citation type="submission" date="2020-02" db="EMBL/GenBank/DDBJ databases">
        <authorList>
            <person name="Zheng R.K."/>
            <person name="Sun C.M."/>
        </authorList>
    </citation>
    <scope>NUCLEOTIDE SEQUENCE [LARGE SCALE GENOMIC DNA]</scope>
    <source>
        <strain evidence="10">zrk23</strain>
    </source>
</reference>
<dbReference type="InterPro" id="IPR050256">
    <property type="entry name" value="Glycosyltransferase_2"/>
</dbReference>
<keyword evidence="4 7" id="KW-0812">Transmembrane</keyword>
<evidence type="ECO:0000256" key="5">
    <source>
        <dbReference type="ARBA" id="ARBA00022989"/>
    </source>
</evidence>
<dbReference type="AlphaFoldDB" id="A0A6G6Y5B1"/>
<evidence type="ECO:0000313" key="9">
    <source>
        <dbReference type="EMBL" id="QIG79783.1"/>
    </source>
</evidence>
<evidence type="ECO:0000256" key="7">
    <source>
        <dbReference type="SAM" id="Phobius"/>
    </source>
</evidence>
<keyword evidence="3 9" id="KW-0808">Transferase</keyword>
<dbReference type="PANTHER" id="PTHR48090:SF1">
    <property type="entry name" value="PROPHAGE BACTOPRENOL GLUCOSYL TRANSFERASE HOMOLOG"/>
    <property type="match status" value="1"/>
</dbReference>
<dbReference type="Proteomes" id="UP000501568">
    <property type="component" value="Chromosome"/>
</dbReference>
<keyword evidence="10" id="KW-1185">Reference proteome</keyword>
<keyword evidence="5 7" id="KW-1133">Transmembrane helix</keyword>
<dbReference type="InterPro" id="IPR029044">
    <property type="entry name" value="Nucleotide-diphossugar_trans"/>
</dbReference>
<dbReference type="CDD" id="cd04187">
    <property type="entry name" value="DPM1_like_bac"/>
    <property type="match status" value="1"/>
</dbReference>
<dbReference type="RefSeq" id="WP_165326784.1">
    <property type="nucleotide sequence ID" value="NZ_CP049109.1"/>
</dbReference>
<evidence type="ECO:0000256" key="6">
    <source>
        <dbReference type="ARBA" id="ARBA00023136"/>
    </source>
</evidence>
<keyword evidence="2" id="KW-0328">Glycosyltransferase</keyword>
<proteinExistence type="predicted"/>
<comment type="subcellular location">
    <subcellularLocation>
        <location evidence="1">Membrane</location>
        <topology evidence="1">Multi-pass membrane protein</topology>
    </subcellularLocation>
</comment>
<dbReference type="KEGG" id="spzr:G5C33_08270"/>
<dbReference type="InterPro" id="IPR001173">
    <property type="entry name" value="Glyco_trans_2-like"/>
</dbReference>
<sequence>MADLSPIDTRRMLDLVEAQRADGLIRNPEITVCVACRNEEANAEAIAAAITERMESVDADFDIIFIDNESTDRTVEIVKSLCARDPRIKLIVNTRNFGQMRSPTHAIYEAGGRAIISMCADFQDSPALLPEFVRRWRAGVPIVLGVRQSEKSGAALTAVRSMSYKLQETFGDYKIIPNATGFGIYDAAVVNAIKQLNEPDPFFRGLLVETGYAIETIPFKRPARAGGKSNNNFFTLLDFALNGLAGSSAGLLRAPLYVAFAFAVLTMVCLAGSVFAAFTGRSVQLWLFAAMLEGQFTMLFLFLGLLGVQVRLIADRTRNQPLVLERERVNFPDDYRQA</sequence>
<dbReference type="GO" id="GO:0005886">
    <property type="term" value="C:plasma membrane"/>
    <property type="evidence" value="ECO:0007669"/>
    <property type="project" value="TreeGrafter"/>
</dbReference>
<organism evidence="9 10">
    <name type="scientific">Stakelama tenebrarum</name>
    <dbReference type="NCBI Taxonomy" id="2711215"/>
    <lineage>
        <taxon>Bacteria</taxon>
        <taxon>Pseudomonadati</taxon>
        <taxon>Pseudomonadota</taxon>
        <taxon>Alphaproteobacteria</taxon>
        <taxon>Sphingomonadales</taxon>
        <taxon>Sphingomonadaceae</taxon>
        <taxon>Stakelama</taxon>
    </lineage>
</organism>
<evidence type="ECO:0000256" key="2">
    <source>
        <dbReference type="ARBA" id="ARBA00022676"/>
    </source>
</evidence>
<name>A0A6G6Y5B1_9SPHN</name>
<evidence type="ECO:0000256" key="4">
    <source>
        <dbReference type="ARBA" id="ARBA00022692"/>
    </source>
</evidence>
<feature type="transmembrane region" description="Helical" evidence="7">
    <location>
        <begin position="256"/>
        <end position="279"/>
    </location>
</feature>
<evidence type="ECO:0000259" key="8">
    <source>
        <dbReference type="Pfam" id="PF00535"/>
    </source>
</evidence>
<dbReference type="GO" id="GO:0016757">
    <property type="term" value="F:glycosyltransferase activity"/>
    <property type="evidence" value="ECO:0007669"/>
    <property type="project" value="UniProtKB-KW"/>
</dbReference>
<dbReference type="PANTHER" id="PTHR48090">
    <property type="entry name" value="UNDECAPRENYL-PHOSPHATE 4-DEOXY-4-FORMAMIDO-L-ARABINOSE TRANSFERASE-RELATED"/>
    <property type="match status" value="1"/>
</dbReference>
<dbReference type="SUPFAM" id="SSF53448">
    <property type="entry name" value="Nucleotide-diphospho-sugar transferases"/>
    <property type="match status" value="1"/>
</dbReference>
<keyword evidence="6 7" id="KW-0472">Membrane</keyword>
<evidence type="ECO:0000256" key="1">
    <source>
        <dbReference type="ARBA" id="ARBA00004141"/>
    </source>
</evidence>
<dbReference type="EMBL" id="CP049109">
    <property type="protein sequence ID" value="QIG79783.1"/>
    <property type="molecule type" value="Genomic_DNA"/>
</dbReference>
<evidence type="ECO:0000313" key="10">
    <source>
        <dbReference type="Proteomes" id="UP000501568"/>
    </source>
</evidence>